<accession>A0ABR3V745</accession>
<comment type="caution">
    <text evidence="3">The sequence shown here is derived from an EMBL/GenBank/DDBJ whole genome shotgun (WGS) entry which is preliminary data.</text>
</comment>
<sequence length="622" mass="67826">MTALVRTRQPLQVLSMSNQPELRRQSKRLAGTSKSVPVLPSRPVPSSSQESQSQPVQMAASTARRKRKDADADLPSAAAAVYDEQDGDFLFTRGSKRVKTTQAAPAPPPPPPPPPPPAVPEEDDDELADQPPAKPVKRGPGRPPKGGRTRRASPPAPEPKSARTKTPSSPPPQPAPKSQSTRSGAARATRSKRKSDDAPPPPPPEEEEEEEVVAPKAKTRRKTRETAAATERRQPTRGAGKAPRQVNGSRRGIPVKEPQEDSEVMDDSRREQQEESAEATPGVPPRSQSQTIPLPFSDTPIINRNKEFRKKGGASGSRRSSLGMRGRRASSLIDNGQSALPHREVDPAEYYKYIAADGLSEPRRMKQLLIWCGERALAKKPPHGTNGSSAILGARAIQDQLLKDFGQRSEFSDWFVREDAPAPPVPVVLQPNPRNVHYDAQIAELEAKIERLKAQKAAWQAITHPLPTIPPLFPPPPPPQQQQPPSSSSSTDQQQQQPPPPPPQLHPPGPPDPSLLSESESAILSSLTNPSNSFSAFQRQARSRLQNAQAQLEWQVDRLADGVHKLDMRVVTAGREAEAVLAACAGRLKERERREKEKVGMHRVGVMEVLRCLARVLPPEGG</sequence>
<dbReference type="Proteomes" id="UP001583172">
    <property type="component" value="Unassembled WGS sequence"/>
</dbReference>
<dbReference type="EMBL" id="JAZGSY010000282">
    <property type="protein sequence ID" value="KAL1837561.1"/>
    <property type="molecule type" value="Genomic_DNA"/>
</dbReference>
<keyword evidence="1" id="KW-0175">Coiled coil</keyword>
<feature type="compositionally biased region" description="Pro residues" evidence="2">
    <location>
        <begin position="497"/>
        <end position="513"/>
    </location>
</feature>
<name>A0ABR3V745_HUMIN</name>
<reference evidence="3 4" key="1">
    <citation type="journal article" date="2024" name="Commun. Biol.">
        <title>Comparative genomic analysis of thermophilic fungi reveals convergent evolutionary adaptations and gene losses.</title>
        <authorList>
            <person name="Steindorff A.S."/>
            <person name="Aguilar-Pontes M.V."/>
            <person name="Robinson A.J."/>
            <person name="Andreopoulos B."/>
            <person name="LaButti K."/>
            <person name="Kuo A."/>
            <person name="Mondo S."/>
            <person name="Riley R."/>
            <person name="Otillar R."/>
            <person name="Haridas S."/>
            <person name="Lipzen A."/>
            <person name="Grimwood J."/>
            <person name="Schmutz J."/>
            <person name="Clum A."/>
            <person name="Reid I.D."/>
            <person name="Moisan M.C."/>
            <person name="Butler G."/>
            <person name="Nguyen T.T.M."/>
            <person name="Dewar K."/>
            <person name="Conant G."/>
            <person name="Drula E."/>
            <person name="Henrissat B."/>
            <person name="Hansel C."/>
            <person name="Singer S."/>
            <person name="Hutchinson M.I."/>
            <person name="de Vries R.P."/>
            <person name="Natvig D.O."/>
            <person name="Powell A.J."/>
            <person name="Tsang A."/>
            <person name="Grigoriev I.V."/>
        </authorList>
    </citation>
    <scope>NUCLEOTIDE SEQUENCE [LARGE SCALE GENOMIC DNA]</scope>
    <source>
        <strain evidence="3 4">CBS 620.91</strain>
    </source>
</reference>
<dbReference type="PANTHER" id="PTHR14778">
    <property type="entry name" value="KINETOCHORE-ASSOCIATED PROTEIN DSN1 HOMOLOG"/>
    <property type="match status" value="1"/>
</dbReference>
<feature type="compositionally biased region" description="Pro residues" evidence="2">
    <location>
        <begin position="467"/>
        <end position="482"/>
    </location>
</feature>
<evidence type="ECO:0000256" key="1">
    <source>
        <dbReference type="SAM" id="Coils"/>
    </source>
</evidence>
<feature type="compositionally biased region" description="Low complexity" evidence="2">
    <location>
        <begin position="483"/>
        <end position="496"/>
    </location>
</feature>
<proteinExistence type="predicted"/>
<organism evidence="3 4">
    <name type="scientific">Humicola insolens</name>
    <name type="common">Soft-rot fungus</name>
    <dbReference type="NCBI Taxonomy" id="85995"/>
    <lineage>
        <taxon>Eukaryota</taxon>
        <taxon>Fungi</taxon>
        <taxon>Dikarya</taxon>
        <taxon>Ascomycota</taxon>
        <taxon>Pezizomycotina</taxon>
        <taxon>Sordariomycetes</taxon>
        <taxon>Sordariomycetidae</taxon>
        <taxon>Sordariales</taxon>
        <taxon>Chaetomiaceae</taxon>
        <taxon>Mycothermus</taxon>
    </lineage>
</organism>
<feature type="region of interest" description="Disordered" evidence="2">
    <location>
        <begin position="465"/>
        <end position="517"/>
    </location>
</feature>
<gene>
    <name evidence="3" type="ORF">VTJ49DRAFT_3642</name>
</gene>
<dbReference type="InterPro" id="IPR013218">
    <property type="entry name" value="Dsn1/Mis13"/>
</dbReference>
<feature type="compositionally biased region" description="Basic residues" evidence="2">
    <location>
        <begin position="135"/>
        <end position="151"/>
    </location>
</feature>
<feature type="compositionally biased region" description="Pro residues" evidence="2">
    <location>
        <begin position="105"/>
        <end position="119"/>
    </location>
</feature>
<feature type="compositionally biased region" description="Polar residues" evidence="2">
    <location>
        <begin position="9"/>
        <end position="20"/>
    </location>
</feature>
<feature type="coiled-coil region" evidence="1">
    <location>
        <begin position="435"/>
        <end position="462"/>
    </location>
</feature>
<feature type="compositionally biased region" description="Low complexity" evidence="2">
    <location>
        <begin position="33"/>
        <end position="57"/>
    </location>
</feature>
<feature type="compositionally biased region" description="Low complexity" evidence="2">
    <location>
        <begin position="316"/>
        <end position="330"/>
    </location>
</feature>
<dbReference type="Pfam" id="PF08202">
    <property type="entry name" value="MIS13"/>
    <property type="match status" value="1"/>
</dbReference>
<protein>
    <submittedName>
        <fullName evidence="3">Uncharacterized protein</fullName>
    </submittedName>
</protein>
<evidence type="ECO:0000256" key="2">
    <source>
        <dbReference type="SAM" id="MobiDB-lite"/>
    </source>
</evidence>
<feature type="region of interest" description="Disordered" evidence="2">
    <location>
        <begin position="1"/>
        <end position="330"/>
    </location>
</feature>
<dbReference type="PANTHER" id="PTHR14778:SF2">
    <property type="entry name" value="KINETOCHORE-ASSOCIATED PROTEIN DSN1 HOMOLOG"/>
    <property type="match status" value="1"/>
</dbReference>
<feature type="compositionally biased region" description="Low complexity" evidence="2">
    <location>
        <begin position="73"/>
        <end position="82"/>
    </location>
</feature>
<evidence type="ECO:0000313" key="4">
    <source>
        <dbReference type="Proteomes" id="UP001583172"/>
    </source>
</evidence>
<evidence type="ECO:0000313" key="3">
    <source>
        <dbReference type="EMBL" id="KAL1837561.1"/>
    </source>
</evidence>
<keyword evidence="4" id="KW-1185">Reference proteome</keyword>